<evidence type="ECO:0000256" key="1">
    <source>
        <dbReference type="SAM" id="MobiDB-lite"/>
    </source>
</evidence>
<organism evidence="3 4">
    <name type="scientific">Cytospora schulzeri</name>
    <dbReference type="NCBI Taxonomy" id="448051"/>
    <lineage>
        <taxon>Eukaryota</taxon>
        <taxon>Fungi</taxon>
        <taxon>Dikarya</taxon>
        <taxon>Ascomycota</taxon>
        <taxon>Pezizomycotina</taxon>
        <taxon>Sordariomycetes</taxon>
        <taxon>Sordariomycetidae</taxon>
        <taxon>Diaporthales</taxon>
        <taxon>Cytosporaceae</taxon>
        <taxon>Cytospora</taxon>
    </lineage>
</organism>
<dbReference type="EMBL" id="LKEA01000007">
    <property type="protein sequence ID" value="ROW07880.1"/>
    <property type="molecule type" value="Genomic_DNA"/>
</dbReference>
<dbReference type="SUPFAM" id="SSF53474">
    <property type="entry name" value="alpha/beta-Hydrolases"/>
    <property type="match status" value="1"/>
</dbReference>
<feature type="domain" description="AB hydrolase-1" evidence="2">
    <location>
        <begin position="68"/>
        <end position="363"/>
    </location>
</feature>
<dbReference type="Pfam" id="PF12697">
    <property type="entry name" value="Abhydrolase_6"/>
    <property type="match status" value="1"/>
</dbReference>
<name>A0A423WWN7_9PEZI</name>
<evidence type="ECO:0000259" key="2">
    <source>
        <dbReference type="Pfam" id="PF12697"/>
    </source>
</evidence>
<sequence>MAPSDKEIWDQLPTIADVLQHPAFPTATWHLEPTRKGILPVAQGRGGPLKISWEIHGEGPIKLFLIMGLGSFKSSWQRQTLHFGHENAKKYSVLIIDNRGMGDSDVPTMRYSTSEMARDAVEVLEHIGWLPRSVLTSPPAPDNEERTLHVAGISMGGMIAQELACLVPRHISTLNLLCTAAAIENTTTFWENMAQRAQMLIPKSLEASVRGGAESMFPLSYLPGKDDIHLPDTSGATPGVHPPGGPGAPGRGEYMHFSNNYERFVAGEMHKRVDAKRFTTKGFLLQLIAAGWHHKTREQLSEMADRLGRERILVLHGTGDRMISVPHGRKLIDFLGGTEGTGLVGLIIPDMGHVPPLERTEWFHGLIEERIRKGEELDGREIP</sequence>
<dbReference type="AlphaFoldDB" id="A0A423WWN7"/>
<reference evidence="3 4" key="1">
    <citation type="submission" date="2015-09" db="EMBL/GenBank/DDBJ databases">
        <title>Host preference determinants of Valsa canker pathogens revealed by comparative genomics.</title>
        <authorList>
            <person name="Yin Z."/>
            <person name="Huang L."/>
        </authorList>
    </citation>
    <scope>NUCLEOTIDE SEQUENCE [LARGE SCALE GENOMIC DNA]</scope>
    <source>
        <strain evidence="3 4">03-1</strain>
    </source>
</reference>
<dbReference type="PANTHER" id="PTHR43433:SF5">
    <property type="entry name" value="AB HYDROLASE-1 DOMAIN-CONTAINING PROTEIN"/>
    <property type="match status" value="1"/>
</dbReference>
<dbReference type="InterPro" id="IPR050471">
    <property type="entry name" value="AB_hydrolase"/>
</dbReference>
<accession>A0A423WWN7</accession>
<dbReference type="Proteomes" id="UP000283895">
    <property type="component" value="Unassembled WGS sequence"/>
</dbReference>
<comment type="caution">
    <text evidence="3">The sequence shown here is derived from an EMBL/GenBank/DDBJ whole genome shotgun (WGS) entry which is preliminary data.</text>
</comment>
<protein>
    <recommendedName>
        <fullName evidence="2">AB hydrolase-1 domain-containing protein</fullName>
    </recommendedName>
</protein>
<keyword evidence="4" id="KW-1185">Reference proteome</keyword>
<gene>
    <name evidence="3" type="ORF">VMCG_03464</name>
</gene>
<dbReference type="OrthoDB" id="19657at2759"/>
<dbReference type="Gene3D" id="3.40.50.1820">
    <property type="entry name" value="alpha/beta hydrolase"/>
    <property type="match status" value="1"/>
</dbReference>
<proteinExistence type="predicted"/>
<dbReference type="PANTHER" id="PTHR43433">
    <property type="entry name" value="HYDROLASE, ALPHA/BETA FOLD FAMILY PROTEIN"/>
    <property type="match status" value="1"/>
</dbReference>
<evidence type="ECO:0000313" key="3">
    <source>
        <dbReference type="EMBL" id="ROW07880.1"/>
    </source>
</evidence>
<dbReference type="InterPro" id="IPR029058">
    <property type="entry name" value="AB_hydrolase_fold"/>
</dbReference>
<evidence type="ECO:0000313" key="4">
    <source>
        <dbReference type="Proteomes" id="UP000283895"/>
    </source>
</evidence>
<dbReference type="STRING" id="356882.A0A423WWN7"/>
<dbReference type="InterPro" id="IPR000073">
    <property type="entry name" value="AB_hydrolase_1"/>
</dbReference>
<feature type="region of interest" description="Disordered" evidence="1">
    <location>
        <begin position="228"/>
        <end position="252"/>
    </location>
</feature>